<feature type="active site" description="Proton donor" evidence="13">
    <location>
        <position position="159"/>
    </location>
</feature>
<evidence type="ECO:0000313" key="17">
    <source>
        <dbReference type="Proteomes" id="UP000622687"/>
    </source>
</evidence>
<comment type="function">
    <text evidence="13">Catalyzes the conversion of 4-hydroxy-tetrahydrodipicolinate (HTPA) to tetrahydrodipicolinate.</text>
</comment>
<evidence type="ECO:0000256" key="4">
    <source>
        <dbReference type="ARBA" id="ARBA00022857"/>
    </source>
</evidence>
<dbReference type="EMBL" id="JAEEGB010000002">
    <property type="protein sequence ID" value="MBI6871298.1"/>
    <property type="molecule type" value="Genomic_DNA"/>
</dbReference>
<dbReference type="Gene3D" id="3.40.50.720">
    <property type="entry name" value="NAD(P)-binding Rossmann-like Domain"/>
    <property type="match status" value="1"/>
</dbReference>
<dbReference type="FunFam" id="3.30.360.10:FF:000004">
    <property type="entry name" value="4-hydroxy-tetrahydrodipicolinate reductase"/>
    <property type="match status" value="1"/>
</dbReference>
<dbReference type="GO" id="GO:0050661">
    <property type="term" value="F:NADP binding"/>
    <property type="evidence" value="ECO:0007669"/>
    <property type="project" value="UniProtKB-UniRule"/>
</dbReference>
<dbReference type="Proteomes" id="UP000622687">
    <property type="component" value="Unassembled WGS sequence"/>
</dbReference>
<feature type="binding site" evidence="13">
    <location>
        <begin position="165"/>
        <end position="166"/>
    </location>
    <ligand>
        <name>(S)-2,3,4,5-tetrahydrodipicolinate</name>
        <dbReference type="ChEBI" id="CHEBI:16845"/>
    </ligand>
</feature>
<keyword evidence="17" id="KW-1185">Reference proteome</keyword>
<dbReference type="InterPro" id="IPR022664">
    <property type="entry name" value="DapB_N_CS"/>
</dbReference>
<evidence type="ECO:0000256" key="10">
    <source>
        <dbReference type="ARBA" id="ARBA00038983"/>
    </source>
</evidence>
<dbReference type="PANTHER" id="PTHR20836">
    <property type="entry name" value="DIHYDRODIPICOLINATE REDUCTASE"/>
    <property type="match status" value="1"/>
</dbReference>
<dbReference type="InterPro" id="IPR036291">
    <property type="entry name" value="NAD(P)-bd_dom_sf"/>
</dbReference>
<dbReference type="PANTHER" id="PTHR20836:SF0">
    <property type="entry name" value="4-HYDROXY-TETRAHYDRODIPICOLINATE REDUCTASE 1, CHLOROPLASTIC-RELATED"/>
    <property type="match status" value="1"/>
</dbReference>
<dbReference type="NCBIfam" id="TIGR00036">
    <property type="entry name" value="dapB"/>
    <property type="match status" value="1"/>
</dbReference>
<comment type="pathway">
    <text evidence="9 13">Amino-acid biosynthesis; L-lysine biosynthesis via DAP pathway; (S)-tetrahydrodipicolinate from L-aspartate: step 4/4.</text>
</comment>
<dbReference type="EC" id="1.17.1.8" evidence="10 13"/>
<dbReference type="InterPro" id="IPR022663">
    <property type="entry name" value="DapB_C"/>
</dbReference>
<dbReference type="AlphaFoldDB" id="A0A934HUX8"/>
<evidence type="ECO:0000256" key="2">
    <source>
        <dbReference type="ARBA" id="ARBA00022490"/>
    </source>
</evidence>
<evidence type="ECO:0000256" key="9">
    <source>
        <dbReference type="ARBA" id="ARBA00037922"/>
    </source>
</evidence>
<feature type="binding site" evidence="13">
    <location>
        <begin position="7"/>
        <end position="12"/>
    </location>
    <ligand>
        <name>NAD(+)</name>
        <dbReference type="ChEBI" id="CHEBI:57540"/>
    </ligand>
</feature>
<comment type="caution">
    <text evidence="13">Lacks conserved residue(s) required for the propagation of feature annotation.</text>
</comment>
<protein>
    <recommendedName>
        <fullName evidence="10 13">4-hydroxy-tetrahydrodipicolinate reductase</fullName>
        <shortName evidence="13">HTPA reductase</shortName>
        <ecNumber evidence="10 13">1.17.1.8</ecNumber>
    </recommendedName>
</protein>
<evidence type="ECO:0000256" key="3">
    <source>
        <dbReference type="ARBA" id="ARBA00022605"/>
    </source>
</evidence>
<evidence type="ECO:0000313" key="16">
    <source>
        <dbReference type="EMBL" id="MBI6871298.1"/>
    </source>
</evidence>
<feature type="binding site" evidence="13">
    <location>
        <begin position="122"/>
        <end position="125"/>
    </location>
    <ligand>
        <name>NAD(+)</name>
        <dbReference type="ChEBI" id="CHEBI:57540"/>
    </ligand>
</feature>
<comment type="subunit">
    <text evidence="13">Homotetramer.</text>
</comment>
<dbReference type="Gene3D" id="3.30.360.10">
    <property type="entry name" value="Dihydrodipicolinate Reductase, domain 2"/>
    <property type="match status" value="1"/>
</dbReference>
<dbReference type="GO" id="GO:0051287">
    <property type="term" value="F:NAD binding"/>
    <property type="evidence" value="ECO:0007669"/>
    <property type="project" value="UniProtKB-UniRule"/>
</dbReference>
<proteinExistence type="inferred from homology"/>
<evidence type="ECO:0000256" key="13">
    <source>
        <dbReference type="HAMAP-Rule" id="MF_00102"/>
    </source>
</evidence>
<evidence type="ECO:0000259" key="14">
    <source>
        <dbReference type="Pfam" id="PF01113"/>
    </source>
</evidence>
<dbReference type="PIRSF" id="PIRSF000161">
    <property type="entry name" value="DHPR"/>
    <property type="match status" value="1"/>
</dbReference>
<evidence type="ECO:0000256" key="1">
    <source>
        <dbReference type="ARBA" id="ARBA00006642"/>
    </source>
</evidence>
<comment type="caution">
    <text evidence="13">Was originally thought to be a dihydrodipicolinate reductase (DHDPR), catalyzing the conversion of dihydrodipicolinate to tetrahydrodipicolinate. However, it was shown in E.coli that the substrate of the enzymatic reaction is not dihydrodipicolinate (DHDP) but in fact (2S,4S)-4-hydroxy-2,3,4,5-tetrahydrodipicolinic acid (HTPA), the product released by the DapA-catalyzed reaction.</text>
</comment>
<feature type="domain" description="Dihydrodipicolinate reductase C-terminal" evidence="15">
    <location>
        <begin position="129"/>
        <end position="263"/>
    </location>
</feature>
<dbReference type="Pfam" id="PF01113">
    <property type="entry name" value="DapB_N"/>
    <property type="match status" value="1"/>
</dbReference>
<comment type="catalytic activity">
    <reaction evidence="11 13">
        <text>(S)-2,3,4,5-tetrahydrodipicolinate + NADP(+) + H2O = (2S,4S)-4-hydroxy-2,3,4,5-tetrahydrodipicolinate + NADPH + H(+)</text>
        <dbReference type="Rhea" id="RHEA:35331"/>
        <dbReference type="ChEBI" id="CHEBI:15377"/>
        <dbReference type="ChEBI" id="CHEBI:15378"/>
        <dbReference type="ChEBI" id="CHEBI:16845"/>
        <dbReference type="ChEBI" id="CHEBI:57783"/>
        <dbReference type="ChEBI" id="CHEBI:58349"/>
        <dbReference type="ChEBI" id="CHEBI:67139"/>
        <dbReference type="EC" id="1.17.1.8"/>
    </reaction>
</comment>
<keyword evidence="5 13" id="KW-0220">Diaminopimelate biosynthesis</keyword>
<comment type="similarity">
    <text evidence="1 13">Belongs to the DapB family.</text>
</comment>
<dbReference type="GO" id="GO:0016726">
    <property type="term" value="F:oxidoreductase activity, acting on CH or CH2 groups, NAD or NADP as acceptor"/>
    <property type="evidence" value="ECO:0007669"/>
    <property type="project" value="UniProtKB-UniRule"/>
</dbReference>
<dbReference type="GO" id="GO:0005829">
    <property type="term" value="C:cytosol"/>
    <property type="evidence" value="ECO:0007669"/>
    <property type="project" value="TreeGrafter"/>
</dbReference>
<keyword evidence="6 13" id="KW-0560">Oxidoreductase</keyword>
<dbReference type="RefSeq" id="WP_211140763.1">
    <property type="nucleotide sequence ID" value="NZ_JAEEGB010000002.1"/>
</dbReference>
<dbReference type="SUPFAM" id="SSF51735">
    <property type="entry name" value="NAD(P)-binding Rossmann-fold domains"/>
    <property type="match status" value="1"/>
</dbReference>
<dbReference type="CDD" id="cd02274">
    <property type="entry name" value="DHDPR_N"/>
    <property type="match status" value="1"/>
</dbReference>
<dbReference type="HAMAP" id="MF_00102">
    <property type="entry name" value="DapB"/>
    <property type="match status" value="1"/>
</dbReference>
<evidence type="ECO:0000256" key="7">
    <source>
        <dbReference type="ARBA" id="ARBA00023027"/>
    </source>
</evidence>
<dbReference type="Pfam" id="PF05173">
    <property type="entry name" value="DapB_C"/>
    <property type="match status" value="1"/>
</dbReference>
<sequence>MNIIVIGPKGKMGKTIIKLAKEMENMTIVGAVAPQGRDYIGKDAGLAAGVGEEIGALVVDNLEDIIDKCDAIIDFTTTECSMEVLETALKHNKAVVCGTTGFSEEQYNRIVEISRAIPVLFAANTSMVVNLMYKLLSTAAEAIGSMSDIEIIEMHDRYKMDAPSGTSKEMGEVIAEALGKKLKEVAVHGREGKGARKEGSIGYHSLRAGDISSSHTVMFGLMGERLEIIHHAHNWDCFANGACNAALYLQDKGPGLYTVKDVLGINE</sequence>
<dbReference type="SUPFAM" id="SSF55347">
    <property type="entry name" value="Glyceraldehyde-3-phosphate dehydrogenase-like, C-terminal domain"/>
    <property type="match status" value="1"/>
</dbReference>
<evidence type="ECO:0000256" key="8">
    <source>
        <dbReference type="ARBA" id="ARBA00023154"/>
    </source>
</evidence>
<dbReference type="GO" id="GO:0008839">
    <property type="term" value="F:4-hydroxy-tetrahydrodipicolinate reductase"/>
    <property type="evidence" value="ECO:0007669"/>
    <property type="project" value="UniProtKB-UniRule"/>
</dbReference>
<reference evidence="16" key="1">
    <citation type="submission" date="2020-12" db="EMBL/GenBank/DDBJ databases">
        <title>Clostridium thailandense sp. nov., a novel acetogenic bacterium isolated from peat land soil in Thailand.</title>
        <authorList>
            <person name="Chaikitkaew S."/>
            <person name="Birkeland N.K."/>
        </authorList>
    </citation>
    <scope>NUCLEOTIDE SEQUENCE</scope>
    <source>
        <strain evidence="16">DSM 17425</strain>
    </source>
</reference>
<evidence type="ECO:0000256" key="12">
    <source>
        <dbReference type="ARBA" id="ARBA00049396"/>
    </source>
</evidence>
<evidence type="ECO:0000256" key="11">
    <source>
        <dbReference type="ARBA" id="ARBA00049080"/>
    </source>
</evidence>
<keyword evidence="4 13" id="KW-0521">NADP</keyword>
<organism evidence="16 17">
    <name type="scientific">Clostridium aciditolerans</name>
    <dbReference type="NCBI Taxonomy" id="339861"/>
    <lineage>
        <taxon>Bacteria</taxon>
        <taxon>Bacillati</taxon>
        <taxon>Bacillota</taxon>
        <taxon>Clostridia</taxon>
        <taxon>Eubacteriales</taxon>
        <taxon>Clostridiaceae</taxon>
        <taxon>Clostridium</taxon>
    </lineage>
</organism>
<evidence type="ECO:0000259" key="15">
    <source>
        <dbReference type="Pfam" id="PF05173"/>
    </source>
</evidence>
<accession>A0A934HUX8</accession>
<dbReference type="GO" id="GO:0019877">
    <property type="term" value="P:diaminopimelate biosynthetic process"/>
    <property type="evidence" value="ECO:0007669"/>
    <property type="project" value="UniProtKB-UniRule"/>
</dbReference>
<feature type="domain" description="Dihydrodipicolinate reductase N-terminal" evidence="14">
    <location>
        <begin position="1"/>
        <end position="124"/>
    </location>
</feature>
<keyword evidence="3 13" id="KW-0028">Amino-acid biosynthesis</keyword>
<evidence type="ECO:0000256" key="6">
    <source>
        <dbReference type="ARBA" id="ARBA00023002"/>
    </source>
</evidence>
<keyword evidence="8 13" id="KW-0457">Lysine biosynthesis</keyword>
<feature type="binding site" evidence="13">
    <location>
        <begin position="98"/>
        <end position="100"/>
    </location>
    <ligand>
        <name>NAD(+)</name>
        <dbReference type="ChEBI" id="CHEBI:57540"/>
    </ligand>
</feature>
<dbReference type="InterPro" id="IPR023940">
    <property type="entry name" value="DHDPR_bac"/>
</dbReference>
<name>A0A934HUX8_9CLOT</name>
<dbReference type="PROSITE" id="PS01298">
    <property type="entry name" value="DAPB"/>
    <property type="match status" value="1"/>
</dbReference>
<keyword evidence="7 13" id="KW-0520">NAD</keyword>
<dbReference type="InterPro" id="IPR000846">
    <property type="entry name" value="DapB_N"/>
</dbReference>
<comment type="caution">
    <text evidence="16">The sequence shown here is derived from an EMBL/GenBank/DDBJ whole genome shotgun (WGS) entry which is preliminary data.</text>
</comment>
<feature type="active site" description="Proton donor/acceptor" evidence="13">
    <location>
        <position position="155"/>
    </location>
</feature>
<keyword evidence="2 13" id="KW-0963">Cytoplasm</keyword>
<evidence type="ECO:0000256" key="5">
    <source>
        <dbReference type="ARBA" id="ARBA00022915"/>
    </source>
</evidence>
<comment type="subcellular location">
    <subcellularLocation>
        <location evidence="13">Cytoplasm</location>
    </subcellularLocation>
</comment>
<comment type="catalytic activity">
    <reaction evidence="12 13">
        <text>(S)-2,3,4,5-tetrahydrodipicolinate + NAD(+) + H2O = (2S,4S)-4-hydroxy-2,3,4,5-tetrahydrodipicolinate + NADH + H(+)</text>
        <dbReference type="Rhea" id="RHEA:35323"/>
        <dbReference type="ChEBI" id="CHEBI:15377"/>
        <dbReference type="ChEBI" id="CHEBI:15378"/>
        <dbReference type="ChEBI" id="CHEBI:16845"/>
        <dbReference type="ChEBI" id="CHEBI:57540"/>
        <dbReference type="ChEBI" id="CHEBI:57945"/>
        <dbReference type="ChEBI" id="CHEBI:67139"/>
        <dbReference type="EC" id="1.17.1.8"/>
    </reaction>
</comment>
<dbReference type="GO" id="GO:0009089">
    <property type="term" value="P:lysine biosynthetic process via diaminopimelate"/>
    <property type="evidence" value="ECO:0007669"/>
    <property type="project" value="UniProtKB-UniRule"/>
</dbReference>
<gene>
    <name evidence="13" type="primary">dapB</name>
    <name evidence="16" type="ORF">I6U51_01085</name>
</gene>